<evidence type="ECO:0000256" key="2">
    <source>
        <dbReference type="ARBA" id="ARBA00001946"/>
    </source>
</evidence>
<dbReference type="Gene3D" id="3.40.190.80">
    <property type="match status" value="1"/>
</dbReference>
<dbReference type="PANTHER" id="PTHR20854:SF4">
    <property type="entry name" value="INOSITOL-1-MONOPHOSPHATASE-RELATED"/>
    <property type="match status" value="1"/>
</dbReference>
<evidence type="ECO:0000256" key="9">
    <source>
        <dbReference type="RuleBase" id="RU364068"/>
    </source>
</evidence>
<dbReference type="InterPro" id="IPR020550">
    <property type="entry name" value="Inositol_monophosphatase_CS"/>
</dbReference>
<dbReference type="CDD" id="cd01639">
    <property type="entry name" value="IMPase"/>
    <property type="match status" value="1"/>
</dbReference>
<feature type="binding site" evidence="8">
    <location>
        <position position="86"/>
    </location>
    <ligand>
        <name>Mg(2+)</name>
        <dbReference type="ChEBI" id="CHEBI:18420"/>
        <label>1</label>
        <note>catalytic</note>
    </ligand>
</feature>
<comment type="caution">
    <text evidence="10">The sequence shown here is derived from an EMBL/GenBank/DDBJ whole genome shotgun (WGS) entry which is preliminary data.</text>
</comment>
<feature type="binding site" evidence="8">
    <location>
        <position position="64"/>
    </location>
    <ligand>
        <name>Mg(2+)</name>
        <dbReference type="ChEBI" id="CHEBI:18420"/>
        <label>1</label>
        <note>catalytic</note>
    </ligand>
</feature>
<dbReference type="Pfam" id="PF00459">
    <property type="entry name" value="Inositol_P"/>
    <property type="match status" value="1"/>
</dbReference>
<reference evidence="10" key="1">
    <citation type="submission" date="2019-12" db="EMBL/GenBank/DDBJ databases">
        <title>Novel species isolated from a subtropical stream in China.</title>
        <authorList>
            <person name="Lu H."/>
        </authorList>
    </citation>
    <scope>NUCLEOTIDE SEQUENCE [LARGE SCALE GENOMIC DNA]</scope>
    <source>
        <strain evidence="10">FT93W</strain>
    </source>
</reference>
<dbReference type="AlphaFoldDB" id="A0A845HU54"/>
<dbReference type="RefSeq" id="WP_161034644.1">
    <property type="nucleotide sequence ID" value="NZ_WWCL01000001.1"/>
</dbReference>
<keyword evidence="6 8" id="KW-0460">Magnesium</keyword>
<evidence type="ECO:0000256" key="7">
    <source>
        <dbReference type="ARBA" id="ARBA00063608"/>
    </source>
</evidence>
<comment type="catalytic activity">
    <reaction evidence="1 9">
        <text>a myo-inositol phosphate + H2O = myo-inositol + phosphate</text>
        <dbReference type="Rhea" id="RHEA:24056"/>
        <dbReference type="ChEBI" id="CHEBI:15377"/>
        <dbReference type="ChEBI" id="CHEBI:17268"/>
        <dbReference type="ChEBI" id="CHEBI:43474"/>
        <dbReference type="ChEBI" id="CHEBI:84139"/>
        <dbReference type="EC" id="3.1.3.25"/>
    </reaction>
</comment>
<dbReference type="GO" id="GO:0006020">
    <property type="term" value="P:inositol metabolic process"/>
    <property type="evidence" value="ECO:0007669"/>
    <property type="project" value="TreeGrafter"/>
</dbReference>
<evidence type="ECO:0000256" key="3">
    <source>
        <dbReference type="ARBA" id="ARBA00009759"/>
    </source>
</evidence>
<dbReference type="PRINTS" id="PR00377">
    <property type="entry name" value="IMPHPHTASES"/>
</dbReference>
<gene>
    <name evidence="10" type="ORF">GTP23_05515</name>
</gene>
<dbReference type="GO" id="GO:0007165">
    <property type="term" value="P:signal transduction"/>
    <property type="evidence" value="ECO:0007669"/>
    <property type="project" value="TreeGrafter"/>
</dbReference>
<evidence type="ECO:0000313" key="11">
    <source>
        <dbReference type="Proteomes" id="UP000444316"/>
    </source>
</evidence>
<feature type="binding site" evidence="8">
    <location>
        <position position="85"/>
    </location>
    <ligand>
        <name>Mg(2+)</name>
        <dbReference type="ChEBI" id="CHEBI:18420"/>
        <label>1</label>
        <note>catalytic</note>
    </ligand>
</feature>
<dbReference type="Gene3D" id="3.30.540.10">
    <property type="entry name" value="Fructose-1,6-Bisphosphatase, subunit A, domain 1"/>
    <property type="match status" value="1"/>
</dbReference>
<dbReference type="GO" id="GO:0008934">
    <property type="term" value="F:inositol monophosphate 1-phosphatase activity"/>
    <property type="evidence" value="ECO:0007669"/>
    <property type="project" value="InterPro"/>
</dbReference>
<keyword evidence="11" id="KW-1185">Reference proteome</keyword>
<evidence type="ECO:0000256" key="5">
    <source>
        <dbReference type="ARBA" id="ARBA00022801"/>
    </source>
</evidence>
<organism evidence="10 11">
    <name type="scientific">Duganella fentianensis</name>
    <dbReference type="NCBI Taxonomy" id="2692177"/>
    <lineage>
        <taxon>Bacteria</taxon>
        <taxon>Pseudomonadati</taxon>
        <taxon>Pseudomonadota</taxon>
        <taxon>Betaproteobacteria</taxon>
        <taxon>Burkholderiales</taxon>
        <taxon>Oxalobacteraceae</taxon>
        <taxon>Telluria group</taxon>
        <taxon>Duganella</taxon>
    </lineage>
</organism>
<keyword evidence="5 9" id="KW-0378">Hydrolase</keyword>
<dbReference type="GO" id="GO:0046872">
    <property type="term" value="F:metal ion binding"/>
    <property type="evidence" value="ECO:0007669"/>
    <property type="project" value="UniProtKB-KW"/>
</dbReference>
<dbReference type="EC" id="3.1.3.25" evidence="9"/>
<evidence type="ECO:0000313" key="10">
    <source>
        <dbReference type="EMBL" id="MYN44533.1"/>
    </source>
</evidence>
<dbReference type="InterPro" id="IPR022337">
    <property type="entry name" value="Inositol_monophosphatase_SuhB"/>
</dbReference>
<keyword evidence="4 8" id="KW-0479">Metal-binding</keyword>
<dbReference type="InterPro" id="IPR020583">
    <property type="entry name" value="Inositol_monoP_metal-BS"/>
</dbReference>
<dbReference type="PROSITE" id="PS00629">
    <property type="entry name" value="IMP_1"/>
    <property type="match status" value="1"/>
</dbReference>
<proteinExistence type="inferred from homology"/>
<accession>A0A845HU54</accession>
<comment type="subunit">
    <text evidence="7">Homodimer. The rRNA transcription and antitermination complex (rrnTAC) consists of RNA polymerase (RNAP), NusA, NusB, NusE (rpsJ), NusG, SubB, ribosomal protein S4, DNA and precursor rRNA; S4 is more flexible than other subunits.</text>
</comment>
<dbReference type="SUPFAM" id="SSF56655">
    <property type="entry name" value="Carbohydrate phosphatase"/>
    <property type="match status" value="1"/>
</dbReference>
<comment type="similarity">
    <text evidence="3 9">Belongs to the inositol monophosphatase superfamily.</text>
</comment>
<dbReference type="InterPro" id="IPR033942">
    <property type="entry name" value="IMPase"/>
</dbReference>
<feature type="binding site" evidence="8">
    <location>
        <position position="83"/>
    </location>
    <ligand>
        <name>Mg(2+)</name>
        <dbReference type="ChEBI" id="CHEBI:18420"/>
        <label>1</label>
        <note>catalytic</note>
    </ligand>
</feature>
<evidence type="ECO:0000256" key="4">
    <source>
        <dbReference type="ARBA" id="ARBA00022723"/>
    </source>
</evidence>
<protein>
    <recommendedName>
        <fullName evidence="9">Inositol-1-monophosphatase</fullName>
        <ecNumber evidence="9">3.1.3.25</ecNumber>
    </recommendedName>
</protein>
<dbReference type="PANTHER" id="PTHR20854">
    <property type="entry name" value="INOSITOL MONOPHOSPHATASE"/>
    <property type="match status" value="1"/>
</dbReference>
<comment type="cofactor">
    <cofactor evidence="2 8 9">
        <name>Mg(2+)</name>
        <dbReference type="ChEBI" id="CHEBI:18420"/>
    </cofactor>
</comment>
<evidence type="ECO:0000256" key="8">
    <source>
        <dbReference type="PIRSR" id="PIRSR600760-2"/>
    </source>
</evidence>
<dbReference type="PRINTS" id="PR01959">
    <property type="entry name" value="SBIMPHPHTASE"/>
</dbReference>
<feature type="binding site" evidence="8">
    <location>
        <position position="211"/>
    </location>
    <ligand>
        <name>Mg(2+)</name>
        <dbReference type="ChEBI" id="CHEBI:18420"/>
        <label>1</label>
        <note>catalytic</note>
    </ligand>
</feature>
<evidence type="ECO:0000256" key="6">
    <source>
        <dbReference type="ARBA" id="ARBA00022842"/>
    </source>
</evidence>
<dbReference type="PROSITE" id="PS00630">
    <property type="entry name" value="IMP_2"/>
    <property type="match status" value="1"/>
</dbReference>
<evidence type="ECO:0000256" key="1">
    <source>
        <dbReference type="ARBA" id="ARBA00001033"/>
    </source>
</evidence>
<dbReference type="FunFam" id="3.30.540.10:FF:000013">
    <property type="entry name" value="Inositol-1-monophosphatase"/>
    <property type="match status" value="1"/>
</dbReference>
<sequence>MLNTAVKAARRAAAVINRASFDLDRLIVNEKNHKDFVTDVDQAAEQAIIEVLSKAYPEHAFLAEESGASANAHDESEYTWIIDPLDGTTNFMHGFPQYSISIALAQRGVVTQAVIYDPVRNDLFTATKGGGAYLNDKRIRVTKLDRIANALLSTGYVAGNAKALDEYLKMYGIMAERCHGVRRPGSAALDLAYVASGRLDGFYEKGLKPWDIAAGSLMVTEAGGIVGEFNGESDYLYKGDIIAASPKIFGQMVGLLTPFHATPVAPAAPAAE</sequence>
<dbReference type="GO" id="GO:0046854">
    <property type="term" value="P:phosphatidylinositol phosphate biosynthetic process"/>
    <property type="evidence" value="ECO:0007669"/>
    <property type="project" value="InterPro"/>
</dbReference>
<dbReference type="InterPro" id="IPR000760">
    <property type="entry name" value="Inositol_monophosphatase-like"/>
</dbReference>
<dbReference type="EMBL" id="WWCL01000001">
    <property type="protein sequence ID" value="MYN44533.1"/>
    <property type="molecule type" value="Genomic_DNA"/>
</dbReference>
<dbReference type="Proteomes" id="UP000444316">
    <property type="component" value="Unassembled WGS sequence"/>
</dbReference>
<name>A0A845HU54_9BURK</name>